<dbReference type="Gene3D" id="1.25.40.390">
    <property type="match status" value="1"/>
</dbReference>
<dbReference type="Pfam" id="PF07980">
    <property type="entry name" value="SusD_RagB"/>
    <property type="match status" value="1"/>
</dbReference>
<evidence type="ECO:0000256" key="5">
    <source>
        <dbReference type="ARBA" id="ARBA00023237"/>
    </source>
</evidence>
<proteinExistence type="inferred from homology"/>
<comment type="subcellular location">
    <subcellularLocation>
        <location evidence="1">Cell outer membrane</location>
    </subcellularLocation>
</comment>
<evidence type="ECO:0000256" key="3">
    <source>
        <dbReference type="ARBA" id="ARBA00022729"/>
    </source>
</evidence>
<dbReference type="InterPro" id="IPR033985">
    <property type="entry name" value="SusD-like_N"/>
</dbReference>
<gene>
    <name evidence="9" type="ORF">SAMN05444001_11332</name>
</gene>
<evidence type="ECO:0000259" key="7">
    <source>
        <dbReference type="Pfam" id="PF07980"/>
    </source>
</evidence>
<keyword evidence="3 6" id="KW-0732">Signal</keyword>
<dbReference type="RefSeq" id="WP_103983790.1">
    <property type="nucleotide sequence ID" value="NZ_FNVS01000013.1"/>
</dbReference>
<feature type="chain" id="PRO_5034188233" evidence="6">
    <location>
        <begin position="23"/>
        <end position="510"/>
    </location>
</feature>
<name>A0A8G2F1W7_9BACT</name>
<evidence type="ECO:0000313" key="9">
    <source>
        <dbReference type="EMBL" id="SEG04518.1"/>
    </source>
</evidence>
<dbReference type="InterPro" id="IPR011990">
    <property type="entry name" value="TPR-like_helical_dom_sf"/>
</dbReference>
<dbReference type="InterPro" id="IPR012944">
    <property type="entry name" value="SusD_RagB_dom"/>
</dbReference>
<feature type="domain" description="SusD-like N-terminal" evidence="8">
    <location>
        <begin position="115"/>
        <end position="220"/>
    </location>
</feature>
<dbReference type="SUPFAM" id="SSF48452">
    <property type="entry name" value="TPR-like"/>
    <property type="match status" value="1"/>
</dbReference>
<feature type="signal peptide" evidence="6">
    <location>
        <begin position="1"/>
        <end position="22"/>
    </location>
</feature>
<evidence type="ECO:0000256" key="6">
    <source>
        <dbReference type="SAM" id="SignalP"/>
    </source>
</evidence>
<dbReference type="PROSITE" id="PS51257">
    <property type="entry name" value="PROKAR_LIPOPROTEIN"/>
    <property type="match status" value="1"/>
</dbReference>
<accession>A0A8G2F1W7</accession>
<comment type="caution">
    <text evidence="9">The sequence shown here is derived from an EMBL/GenBank/DDBJ whole genome shotgun (WGS) entry which is preliminary data.</text>
</comment>
<dbReference type="EMBL" id="FNVS01000013">
    <property type="protein sequence ID" value="SEG04518.1"/>
    <property type="molecule type" value="Genomic_DNA"/>
</dbReference>
<protein>
    <submittedName>
        <fullName evidence="9">SusD family protein</fullName>
    </submittedName>
</protein>
<feature type="domain" description="RagB/SusD" evidence="7">
    <location>
        <begin position="362"/>
        <end position="500"/>
    </location>
</feature>
<sequence>MKKKYYIIALLATTALSFSSCSEDFFDANPGDRVTEGQLEENPNPNALVNGMNAFMIQFNSLERENGEERHNDFGYMATALSMELWGDDMVQYTSNYGWYYDDYQYSNRGYEFLEAARHWNYFYKLIRTANDVLTGIVSDTEDPEMLAARGQAYAMRAFAHHVLVQLYQHTYKGHEDAPGIPIVTEDMTSEQLNNNPRKKVSEVYAQIENDLKQACELLKGWERPSSVYINYAVAKGFEARVHLCKEEWKEAAEAAEEAVAGFPVMDKAGLKEGFVSMDNNPSWMWSSDVTSQSSIAIGGITNFTSHVSSTAYGYATAGEMYKNISSELFNKIPDTDARKDWWCKSDSLVFVVGAGMVKLPKYANLKFGYYDTEGNNFNDLCYMRAEEMLLIAAEGYAMSGNLPQAKSILEDFVQTRQPDYKCTANSVAEMQNEVWVQRRIELWGEGFAWFDLKRLKKPIIRKYEGTNHNDDAMFDFPAEDPIFNLRIPRTEIQNNGGISETDNNPMPNV</sequence>
<dbReference type="GO" id="GO:0009279">
    <property type="term" value="C:cell outer membrane"/>
    <property type="evidence" value="ECO:0007669"/>
    <property type="project" value="UniProtKB-SubCell"/>
</dbReference>
<evidence type="ECO:0000256" key="1">
    <source>
        <dbReference type="ARBA" id="ARBA00004442"/>
    </source>
</evidence>
<dbReference type="AlphaFoldDB" id="A0A8G2F1W7"/>
<evidence type="ECO:0000313" key="10">
    <source>
        <dbReference type="Proteomes" id="UP000236725"/>
    </source>
</evidence>
<comment type="similarity">
    <text evidence="2">Belongs to the SusD family.</text>
</comment>
<evidence type="ECO:0000259" key="8">
    <source>
        <dbReference type="Pfam" id="PF14322"/>
    </source>
</evidence>
<keyword evidence="4" id="KW-0472">Membrane</keyword>
<evidence type="ECO:0000256" key="4">
    <source>
        <dbReference type="ARBA" id="ARBA00023136"/>
    </source>
</evidence>
<keyword evidence="10" id="KW-1185">Reference proteome</keyword>
<dbReference type="Proteomes" id="UP000236725">
    <property type="component" value="Unassembled WGS sequence"/>
</dbReference>
<reference evidence="9 10" key="1">
    <citation type="submission" date="2016-10" db="EMBL/GenBank/DDBJ databases">
        <authorList>
            <person name="Varghese N."/>
            <person name="Submissions S."/>
        </authorList>
    </citation>
    <scope>NUCLEOTIDE SEQUENCE [LARGE SCALE GENOMIC DNA]</scope>
    <source>
        <strain evidence="9 10">DSM 29073</strain>
    </source>
</reference>
<organism evidence="9 10">
    <name type="scientific">Parabacteroides chinchillae</name>
    <dbReference type="NCBI Taxonomy" id="871327"/>
    <lineage>
        <taxon>Bacteria</taxon>
        <taxon>Pseudomonadati</taxon>
        <taxon>Bacteroidota</taxon>
        <taxon>Bacteroidia</taxon>
        <taxon>Bacteroidales</taxon>
        <taxon>Tannerellaceae</taxon>
        <taxon>Parabacteroides</taxon>
    </lineage>
</organism>
<dbReference type="Pfam" id="PF14322">
    <property type="entry name" value="SusD-like_3"/>
    <property type="match status" value="1"/>
</dbReference>
<keyword evidence="5" id="KW-0998">Cell outer membrane</keyword>
<evidence type="ECO:0000256" key="2">
    <source>
        <dbReference type="ARBA" id="ARBA00006275"/>
    </source>
</evidence>